<evidence type="ECO:0000313" key="2">
    <source>
        <dbReference type="Proteomes" id="UP000307440"/>
    </source>
</evidence>
<dbReference type="Proteomes" id="UP000307440">
    <property type="component" value="Unassembled WGS sequence"/>
</dbReference>
<proteinExistence type="predicted"/>
<protein>
    <submittedName>
        <fullName evidence="1">Uncharacterized protein</fullName>
    </submittedName>
</protein>
<dbReference type="Gene3D" id="1.20.59.10">
    <property type="entry name" value="Chorismate mutase"/>
    <property type="match status" value="1"/>
</dbReference>
<gene>
    <name evidence="1" type="ORF">FA15DRAFT_347546</name>
</gene>
<reference evidence="1 2" key="1">
    <citation type="journal article" date="2019" name="Nat. Ecol. Evol.">
        <title>Megaphylogeny resolves global patterns of mushroom evolution.</title>
        <authorList>
            <person name="Varga T."/>
            <person name="Krizsan K."/>
            <person name="Foldi C."/>
            <person name="Dima B."/>
            <person name="Sanchez-Garcia M."/>
            <person name="Sanchez-Ramirez S."/>
            <person name="Szollosi G.J."/>
            <person name="Szarkandi J.G."/>
            <person name="Papp V."/>
            <person name="Albert L."/>
            <person name="Andreopoulos W."/>
            <person name="Angelini C."/>
            <person name="Antonin V."/>
            <person name="Barry K.W."/>
            <person name="Bougher N.L."/>
            <person name="Buchanan P."/>
            <person name="Buyck B."/>
            <person name="Bense V."/>
            <person name="Catcheside P."/>
            <person name="Chovatia M."/>
            <person name="Cooper J."/>
            <person name="Damon W."/>
            <person name="Desjardin D."/>
            <person name="Finy P."/>
            <person name="Geml J."/>
            <person name="Haridas S."/>
            <person name="Hughes K."/>
            <person name="Justo A."/>
            <person name="Karasinski D."/>
            <person name="Kautmanova I."/>
            <person name="Kiss B."/>
            <person name="Kocsube S."/>
            <person name="Kotiranta H."/>
            <person name="LaButti K.M."/>
            <person name="Lechner B.E."/>
            <person name="Liimatainen K."/>
            <person name="Lipzen A."/>
            <person name="Lukacs Z."/>
            <person name="Mihaltcheva S."/>
            <person name="Morgado L.N."/>
            <person name="Niskanen T."/>
            <person name="Noordeloos M.E."/>
            <person name="Ohm R.A."/>
            <person name="Ortiz-Santana B."/>
            <person name="Ovrebo C."/>
            <person name="Racz N."/>
            <person name="Riley R."/>
            <person name="Savchenko A."/>
            <person name="Shiryaev A."/>
            <person name="Soop K."/>
            <person name="Spirin V."/>
            <person name="Szebenyi C."/>
            <person name="Tomsovsky M."/>
            <person name="Tulloss R.E."/>
            <person name="Uehling J."/>
            <person name="Grigoriev I.V."/>
            <person name="Vagvolgyi C."/>
            <person name="Papp T."/>
            <person name="Martin F.M."/>
            <person name="Miettinen O."/>
            <person name="Hibbett D.S."/>
            <person name="Nagy L.G."/>
        </authorList>
    </citation>
    <scope>NUCLEOTIDE SEQUENCE [LARGE SCALE GENOMIC DNA]</scope>
    <source>
        <strain evidence="1 2">CBS 121175</strain>
    </source>
</reference>
<accession>A0A5C3L915</accession>
<dbReference type="InterPro" id="IPR036979">
    <property type="entry name" value="CM_dom_sf"/>
</dbReference>
<dbReference type="SUPFAM" id="SSF48600">
    <property type="entry name" value="Chorismate mutase II"/>
    <property type="match status" value="1"/>
</dbReference>
<name>A0A5C3L915_COPMA</name>
<dbReference type="GO" id="GO:0046417">
    <property type="term" value="P:chorismate metabolic process"/>
    <property type="evidence" value="ECO:0007669"/>
    <property type="project" value="InterPro"/>
</dbReference>
<sequence>MRSGRESTTLTPNYWNYSRKGWSHSSSSDQKVLKIKPDGCRAAFLREATRFKATRDRVDDPQRDSEVIQGAVDNALGVHLPQTIANAVFTAIVESSVVFELCVFDSFQP</sequence>
<dbReference type="InterPro" id="IPR036263">
    <property type="entry name" value="Chorismate_II_sf"/>
</dbReference>
<dbReference type="AlphaFoldDB" id="A0A5C3L915"/>
<evidence type="ECO:0000313" key="1">
    <source>
        <dbReference type="EMBL" id="TFK29524.1"/>
    </source>
</evidence>
<dbReference type="EMBL" id="ML210149">
    <property type="protein sequence ID" value="TFK29524.1"/>
    <property type="molecule type" value="Genomic_DNA"/>
</dbReference>
<keyword evidence="2" id="KW-1185">Reference proteome</keyword>
<organism evidence="1 2">
    <name type="scientific">Coprinopsis marcescibilis</name>
    <name type="common">Agaric fungus</name>
    <name type="synonym">Psathyrella marcescibilis</name>
    <dbReference type="NCBI Taxonomy" id="230819"/>
    <lineage>
        <taxon>Eukaryota</taxon>
        <taxon>Fungi</taxon>
        <taxon>Dikarya</taxon>
        <taxon>Basidiomycota</taxon>
        <taxon>Agaricomycotina</taxon>
        <taxon>Agaricomycetes</taxon>
        <taxon>Agaricomycetidae</taxon>
        <taxon>Agaricales</taxon>
        <taxon>Agaricineae</taxon>
        <taxon>Psathyrellaceae</taxon>
        <taxon>Coprinopsis</taxon>
    </lineage>
</organism>
<dbReference type="OrthoDB" id="2843337at2759"/>